<dbReference type="InterPro" id="IPR011006">
    <property type="entry name" value="CheY-like_superfamily"/>
</dbReference>
<dbReference type="Gene3D" id="3.40.50.2300">
    <property type="match status" value="1"/>
</dbReference>
<sequence>MKKQFCVLVIENPLGDRKASTQLENAGCYVLTASGCENALNKMPEYVDAVVIDAETPELCTQTALQQLKARAPRTGIVVLAGENMLSLVRGALRAEEYLTIPCMDQDLLPTLERCFLKSQKGFIAPERSALIFSRTSHAISIS</sequence>
<evidence type="ECO:0000259" key="2">
    <source>
        <dbReference type="PROSITE" id="PS50110"/>
    </source>
</evidence>
<dbReference type="InterPro" id="IPR001789">
    <property type="entry name" value="Sig_transdc_resp-reg_receiver"/>
</dbReference>
<evidence type="ECO:0000256" key="1">
    <source>
        <dbReference type="PROSITE-ProRule" id="PRU00169"/>
    </source>
</evidence>
<proteinExistence type="predicted"/>
<gene>
    <name evidence="3" type="ORF">SAMN02745702_00946</name>
</gene>
<evidence type="ECO:0000313" key="3">
    <source>
        <dbReference type="EMBL" id="SKA68093.1"/>
    </source>
</evidence>
<reference evidence="3 4" key="1">
    <citation type="submission" date="2017-02" db="EMBL/GenBank/DDBJ databases">
        <authorList>
            <person name="Peterson S.W."/>
        </authorList>
    </citation>
    <scope>NUCLEOTIDE SEQUENCE [LARGE SCALE GENOMIC DNA]</scope>
    <source>
        <strain evidence="3 4">DSM 18034</strain>
    </source>
</reference>
<organism evidence="3 4">
    <name type="scientific">Desulfobaculum bizertense DSM 18034</name>
    <dbReference type="NCBI Taxonomy" id="1121442"/>
    <lineage>
        <taxon>Bacteria</taxon>
        <taxon>Pseudomonadati</taxon>
        <taxon>Thermodesulfobacteriota</taxon>
        <taxon>Desulfovibrionia</taxon>
        <taxon>Desulfovibrionales</taxon>
        <taxon>Desulfovibrionaceae</taxon>
        <taxon>Desulfobaculum</taxon>
    </lineage>
</organism>
<dbReference type="AlphaFoldDB" id="A0A1T4VT03"/>
<dbReference type="PROSITE" id="PS50110">
    <property type="entry name" value="RESPONSE_REGULATORY"/>
    <property type="match status" value="1"/>
</dbReference>
<evidence type="ECO:0000313" key="4">
    <source>
        <dbReference type="Proteomes" id="UP000189733"/>
    </source>
</evidence>
<feature type="domain" description="Response regulatory" evidence="2">
    <location>
        <begin position="5"/>
        <end position="116"/>
    </location>
</feature>
<keyword evidence="4" id="KW-1185">Reference proteome</keyword>
<dbReference type="GO" id="GO:0000160">
    <property type="term" value="P:phosphorelay signal transduction system"/>
    <property type="evidence" value="ECO:0007669"/>
    <property type="project" value="InterPro"/>
</dbReference>
<accession>A0A1T4VT03</accession>
<protein>
    <submittedName>
        <fullName evidence="3">Response regulator receiver domain-containing protein</fullName>
    </submittedName>
</protein>
<name>A0A1T4VT03_9BACT</name>
<dbReference type="Proteomes" id="UP000189733">
    <property type="component" value="Unassembled WGS sequence"/>
</dbReference>
<dbReference type="EMBL" id="FUYA01000002">
    <property type="protein sequence ID" value="SKA68093.1"/>
    <property type="molecule type" value="Genomic_DNA"/>
</dbReference>
<feature type="modified residue" description="4-aspartylphosphate" evidence="1">
    <location>
        <position position="53"/>
    </location>
</feature>
<dbReference type="RefSeq" id="WP_078684244.1">
    <property type="nucleotide sequence ID" value="NZ_FUYA01000002.1"/>
</dbReference>
<keyword evidence="1" id="KW-0597">Phosphoprotein</keyword>
<dbReference type="SUPFAM" id="SSF52172">
    <property type="entry name" value="CheY-like"/>
    <property type="match status" value="1"/>
</dbReference>